<comment type="caution">
    <text evidence="2">The sequence shown here is derived from an EMBL/GenBank/DDBJ whole genome shotgun (WGS) entry which is preliminary data.</text>
</comment>
<keyword evidence="3" id="KW-1185">Reference proteome</keyword>
<dbReference type="Gene3D" id="3.40.50.410">
    <property type="entry name" value="von Willebrand factor, type A domain"/>
    <property type="match status" value="1"/>
</dbReference>
<protein>
    <recommendedName>
        <fullName evidence="4">VWFA domain-containing protein</fullName>
    </recommendedName>
</protein>
<evidence type="ECO:0000256" key="1">
    <source>
        <dbReference type="SAM" id="MobiDB-lite"/>
    </source>
</evidence>
<name>A0ABT5BPT7_9BACT</name>
<evidence type="ECO:0000313" key="2">
    <source>
        <dbReference type="EMBL" id="MDC0675569.1"/>
    </source>
</evidence>
<sequence length="158" mass="16836">MKKPLVLFLLDYSTSMNSALAGDQSRWEGVVSGIVDALDADDGLLASQVQVGLMRFGHDPDPDVIGTAIAGDASGLLDGQRLDVGFYDPLAPDKAYFECNGDALKDALLAALGVDQISARGSRAKRGECIRVAAWRARPGPKKSSVRRNWETDDATSV</sequence>
<dbReference type="EMBL" id="JAQNDN010000028">
    <property type="protein sequence ID" value="MDC0675569.1"/>
    <property type="molecule type" value="Genomic_DNA"/>
</dbReference>
<evidence type="ECO:0008006" key="4">
    <source>
        <dbReference type="Google" id="ProtNLM"/>
    </source>
</evidence>
<accession>A0ABT5BPT7</accession>
<dbReference type="SUPFAM" id="SSF53300">
    <property type="entry name" value="vWA-like"/>
    <property type="match status" value="1"/>
</dbReference>
<reference evidence="2 3" key="1">
    <citation type="submission" date="2022-11" db="EMBL/GenBank/DDBJ databases">
        <title>Minimal conservation of predation-associated metabolite biosynthetic gene clusters underscores biosynthetic potential of Myxococcota including descriptions for ten novel species: Archangium lansinium sp. nov., Myxococcus landrumus sp. nov., Nannocystis bai.</title>
        <authorList>
            <person name="Ahearne A."/>
            <person name="Stevens C."/>
            <person name="Dowd S."/>
        </authorList>
    </citation>
    <scope>NUCLEOTIDE SEQUENCE [LARGE SCALE GENOMIC DNA]</scope>
    <source>
        <strain evidence="2 3">NCELM</strain>
    </source>
</reference>
<dbReference type="InterPro" id="IPR036465">
    <property type="entry name" value="vWFA_dom_sf"/>
</dbReference>
<organism evidence="2 3">
    <name type="scientific">Nannocystis radixulma</name>
    <dbReference type="NCBI Taxonomy" id="2995305"/>
    <lineage>
        <taxon>Bacteria</taxon>
        <taxon>Pseudomonadati</taxon>
        <taxon>Myxococcota</taxon>
        <taxon>Polyangia</taxon>
        <taxon>Nannocystales</taxon>
        <taxon>Nannocystaceae</taxon>
        <taxon>Nannocystis</taxon>
    </lineage>
</organism>
<proteinExistence type="predicted"/>
<dbReference type="Proteomes" id="UP001217838">
    <property type="component" value="Unassembled WGS sequence"/>
</dbReference>
<gene>
    <name evidence="2" type="ORF">POL58_47940</name>
</gene>
<dbReference type="RefSeq" id="WP_272010775.1">
    <property type="nucleotide sequence ID" value="NZ_JAQNDN010000028.1"/>
</dbReference>
<feature type="region of interest" description="Disordered" evidence="1">
    <location>
        <begin position="139"/>
        <end position="158"/>
    </location>
</feature>
<evidence type="ECO:0000313" key="3">
    <source>
        <dbReference type="Proteomes" id="UP001217838"/>
    </source>
</evidence>